<gene>
    <name evidence="2" type="ORF">K8V91_00440</name>
</gene>
<dbReference type="GO" id="GO:0016787">
    <property type="term" value="F:hydrolase activity"/>
    <property type="evidence" value="ECO:0007669"/>
    <property type="project" value="InterPro"/>
</dbReference>
<accession>A0A921G963</accession>
<proteinExistence type="predicted"/>
<reference evidence="2" key="2">
    <citation type="submission" date="2021-09" db="EMBL/GenBank/DDBJ databases">
        <authorList>
            <person name="Gilroy R."/>
        </authorList>
    </citation>
    <scope>NUCLEOTIDE SEQUENCE</scope>
    <source>
        <strain evidence="2">CHK193-16274</strain>
    </source>
</reference>
<sequence>MDWVEIRDMLGLNITPDQLRKQAVGYDEYDAWIHGNDGVSTRILSISDAHVPFNLPAEIFKDYAYRVDILVFNGDIEDCWSCSSFPRRYRVGLDEEMILTRQYMIDVINMICPKKVIVLMGNHEYRLGRHLTDKLNDDILSIMPDTPLELIVNHGFRVKDRRNKTETWYSPLTSVFAEDGIEVEYAGDWYAMIGTTIFAHPLSYSSGMLKTTEKAVNFFLRENRIFKSIVLGHTHKLGYYVQGGIHMYEQGCTCDLNKLDYNDGKLVIPGQNGFLYASQDVHGNIIPDKTRLIYV</sequence>
<dbReference type="Pfam" id="PF00149">
    <property type="entry name" value="Metallophos"/>
    <property type="match status" value="1"/>
</dbReference>
<protein>
    <submittedName>
        <fullName evidence="2">Metallophosphoesterase</fullName>
    </submittedName>
</protein>
<comment type="caution">
    <text evidence="2">The sequence shown here is derived from an EMBL/GenBank/DDBJ whole genome shotgun (WGS) entry which is preliminary data.</text>
</comment>
<dbReference type="EMBL" id="DYWV01000013">
    <property type="protein sequence ID" value="HJF39364.1"/>
    <property type="molecule type" value="Genomic_DNA"/>
</dbReference>
<evidence type="ECO:0000313" key="3">
    <source>
        <dbReference type="Proteomes" id="UP000749320"/>
    </source>
</evidence>
<dbReference type="Gene3D" id="3.60.21.10">
    <property type="match status" value="1"/>
</dbReference>
<dbReference type="SUPFAM" id="SSF56300">
    <property type="entry name" value="Metallo-dependent phosphatases"/>
    <property type="match status" value="1"/>
</dbReference>
<feature type="domain" description="Calcineurin-like phosphoesterase" evidence="1">
    <location>
        <begin position="42"/>
        <end position="236"/>
    </location>
</feature>
<dbReference type="AlphaFoldDB" id="A0A921G963"/>
<organism evidence="2 3">
    <name type="scientific">Thomasclavelia spiroformis</name>
    <dbReference type="NCBI Taxonomy" id="29348"/>
    <lineage>
        <taxon>Bacteria</taxon>
        <taxon>Bacillati</taxon>
        <taxon>Bacillota</taxon>
        <taxon>Erysipelotrichia</taxon>
        <taxon>Erysipelotrichales</taxon>
        <taxon>Coprobacillaceae</taxon>
        <taxon>Thomasclavelia</taxon>
    </lineage>
</organism>
<dbReference type="InterPro" id="IPR004843">
    <property type="entry name" value="Calcineurin-like_PHP"/>
</dbReference>
<reference evidence="2" key="1">
    <citation type="journal article" date="2021" name="PeerJ">
        <title>Extensive microbial diversity within the chicken gut microbiome revealed by metagenomics and culture.</title>
        <authorList>
            <person name="Gilroy R."/>
            <person name="Ravi A."/>
            <person name="Getino M."/>
            <person name="Pursley I."/>
            <person name="Horton D.L."/>
            <person name="Alikhan N.F."/>
            <person name="Baker D."/>
            <person name="Gharbi K."/>
            <person name="Hall N."/>
            <person name="Watson M."/>
            <person name="Adriaenssens E.M."/>
            <person name="Foster-Nyarko E."/>
            <person name="Jarju S."/>
            <person name="Secka A."/>
            <person name="Antonio M."/>
            <person name="Oren A."/>
            <person name="Chaudhuri R.R."/>
            <person name="La Ragione R."/>
            <person name="Hildebrand F."/>
            <person name="Pallen M.J."/>
        </authorList>
    </citation>
    <scope>NUCLEOTIDE SEQUENCE</scope>
    <source>
        <strain evidence="2">CHK193-16274</strain>
    </source>
</reference>
<dbReference type="Proteomes" id="UP000749320">
    <property type="component" value="Unassembled WGS sequence"/>
</dbReference>
<name>A0A921G963_9FIRM</name>
<evidence type="ECO:0000259" key="1">
    <source>
        <dbReference type="Pfam" id="PF00149"/>
    </source>
</evidence>
<evidence type="ECO:0000313" key="2">
    <source>
        <dbReference type="EMBL" id="HJF39364.1"/>
    </source>
</evidence>
<dbReference type="InterPro" id="IPR029052">
    <property type="entry name" value="Metallo-depent_PP-like"/>
</dbReference>